<protein>
    <submittedName>
        <fullName evidence="3">Uncharacterized protein (TIGR00369 family)</fullName>
    </submittedName>
</protein>
<accession>A0A7W9VVE4</accession>
<proteinExistence type="predicted"/>
<dbReference type="InterPro" id="IPR003736">
    <property type="entry name" value="PAAI_dom"/>
</dbReference>
<sequence>MHEMTQPDVVSGDEDVLLTEPAYPFQRHMGFVMKAWSADRAVFELPLQDYLNNRYGIPHGGVYAVLLDTVMGYSGSYTGDPAVRRKAMTLSLTTHFVSRPSGDVLIAEGRRTGGGKSTFFAEGRITDATGALIASGTGVFRYTGVGD</sequence>
<dbReference type="InterPro" id="IPR006683">
    <property type="entry name" value="Thioestr_dom"/>
</dbReference>
<dbReference type="Gene3D" id="3.10.129.10">
    <property type="entry name" value="Hotdog Thioesterase"/>
    <property type="match status" value="1"/>
</dbReference>
<dbReference type="AlphaFoldDB" id="A0A7W9VVE4"/>
<dbReference type="EMBL" id="JACHEU010000001">
    <property type="protein sequence ID" value="MBB6011957.1"/>
    <property type="molecule type" value="Genomic_DNA"/>
</dbReference>
<feature type="domain" description="Thioesterase" evidence="2">
    <location>
        <begin position="55"/>
        <end position="133"/>
    </location>
</feature>
<organism evidence="3 4">
    <name type="scientific">Aquamicrobium lusatiense</name>
    <dbReference type="NCBI Taxonomy" id="89772"/>
    <lineage>
        <taxon>Bacteria</taxon>
        <taxon>Pseudomonadati</taxon>
        <taxon>Pseudomonadota</taxon>
        <taxon>Alphaproteobacteria</taxon>
        <taxon>Hyphomicrobiales</taxon>
        <taxon>Phyllobacteriaceae</taxon>
        <taxon>Aquamicrobium</taxon>
    </lineage>
</organism>
<keyword evidence="4" id="KW-1185">Reference proteome</keyword>
<dbReference type="GO" id="GO:0016289">
    <property type="term" value="F:acyl-CoA hydrolase activity"/>
    <property type="evidence" value="ECO:0007669"/>
    <property type="project" value="UniProtKB-ARBA"/>
</dbReference>
<dbReference type="CDD" id="cd03443">
    <property type="entry name" value="PaaI_thioesterase"/>
    <property type="match status" value="1"/>
</dbReference>
<dbReference type="Proteomes" id="UP000533306">
    <property type="component" value="Unassembled WGS sequence"/>
</dbReference>
<dbReference type="NCBIfam" id="TIGR00369">
    <property type="entry name" value="unchar_dom_1"/>
    <property type="match status" value="1"/>
</dbReference>
<name>A0A7W9VVE4_9HYPH</name>
<dbReference type="Pfam" id="PF03061">
    <property type="entry name" value="4HBT"/>
    <property type="match status" value="1"/>
</dbReference>
<comment type="caution">
    <text evidence="3">The sequence shown here is derived from an EMBL/GenBank/DDBJ whole genome shotgun (WGS) entry which is preliminary data.</text>
</comment>
<reference evidence="3 4" key="1">
    <citation type="submission" date="2020-08" db="EMBL/GenBank/DDBJ databases">
        <title>Genomic Encyclopedia of Type Strains, Phase IV (KMG-IV): sequencing the most valuable type-strain genomes for metagenomic binning, comparative biology and taxonomic classification.</title>
        <authorList>
            <person name="Goeker M."/>
        </authorList>
    </citation>
    <scope>NUCLEOTIDE SEQUENCE [LARGE SCALE GENOMIC DNA]</scope>
    <source>
        <strain evidence="3 4">DSM 11099</strain>
    </source>
</reference>
<dbReference type="SUPFAM" id="SSF54637">
    <property type="entry name" value="Thioesterase/thiol ester dehydrase-isomerase"/>
    <property type="match status" value="1"/>
</dbReference>
<evidence type="ECO:0000259" key="2">
    <source>
        <dbReference type="Pfam" id="PF03061"/>
    </source>
</evidence>
<evidence type="ECO:0000313" key="3">
    <source>
        <dbReference type="EMBL" id="MBB6011957.1"/>
    </source>
</evidence>
<evidence type="ECO:0000313" key="4">
    <source>
        <dbReference type="Proteomes" id="UP000533306"/>
    </source>
</evidence>
<gene>
    <name evidence="3" type="ORF">HNR59_001302</name>
</gene>
<dbReference type="RefSeq" id="WP_210307223.1">
    <property type="nucleotide sequence ID" value="NZ_JACHEU010000001.1"/>
</dbReference>
<keyword evidence="1" id="KW-0378">Hydrolase</keyword>
<dbReference type="InterPro" id="IPR029069">
    <property type="entry name" value="HotDog_dom_sf"/>
</dbReference>
<evidence type="ECO:0000256" key="1">
    <source>
        <dbReference type="ARBA" id="ARBA00022801"/>
    </source>
</evidence>